<dbReference type="InterPro" id="IPR011010">
    <property type="entry name" value="DNA_brk_join_enz"/>
</dbReference>
<dbReference type="Proteomes" id="UP000186079">
    <property type="component" value="Unassembled WGS sequence"/>
</dbReference>
<feature type="domain" description="Core-binding (CB)" evidence="8">
    <location>
        <begin position="119"/>
        <end position="200"/>
    </location>
</feature>
<evidence type="ECO:0000313" key="10">
    <source>
        <dbReference type="Proteomes" id="UP000186079"/>
    </source>
</evidence>
<reference evidence="9 10" key="1">
    <citation type="submission" date="2017-01" db="EMBL/GenBank/DDBJ databases">
        <authorList>
            <person name="Mah S.A."/>
            <person name="Swanson W.J."/>
            <person name="Moy G.W."/>
            <person name="Vacquier V.D."/>
        </authorList>
    </citation>
    <scope>NUCLEOTIDE SEQUENCE [LARGE SCALE GENOMIC DNA]</scope>
    <source>
        <strain evidence="9 10">ATCC 29606</strain>
    </source>
</reference>
<dbReference type="PANTHER" id="PTHR30629">
    <property type="entry name" value="PROPHAGE INTEGRASE"/>
    <property type="match status" value="1"/>
</dbReference>
<dbReference type="Pfam" id="PF22022">
    <property type="entry name" value="Phage_int_M"/>
    <property type="match status" value="1"/>
</dbReference>
<dbReference type="InterPro" id="IPR025166">
    <property type="entry name" value="Integrase_DNA_bind_dom"/>
</dbReference>
<dbReference type="InterPro" id="IPR002104">
    <property type="entry name" value="Integrase_catalytic"/>
</dbReference>
<evidence type="ECO:0000256" key="4">
    <source>
        <dbReference type="ARBA" id="ARBA00023172"/>
    </source>
</evidence>
<dbReference type="GO" id="GO:0003677">
    <property type="term" value="F:DNA binding"/>
    <property type="evidence" value="ECO:0007669"/>
    <property type="project" value="UniProtKB-UniRule"/>
</dbReference>
<dbReference type="PROSITE" id="PS51900">
    <property type="entry name" value="CB"/>
    <property type="match status" value="1"/>
</dbReference>
<comment type="similarity">
    <text evidence="1">Belongs to the 'phage' integrase family.</text>
</comment>
<evidence type="ECO:0000259" key="7">
    <source>
        <dbReference type="PROSITE" id="PS51898"/>
    </source>
</evidence>
<dbReference type="AlphaFoldDB" id="A0A1N7AGN3"/>
<keyword evidence="2" id="KW-0229">DNA integration</keyword>
<dbReference type="RefSeq" id="WP_039560970.1">
    <property type="nucleotide sequence ID" value="NZ_FTMC01000021.1"/>
</dbReference>
<evidence type="ECO:0000256" key="3">
    <source>
        <dbReference type="ARBA" id="ARBA00023125"/>
    </source>
</evidence>
<feature type="domain" description="Tyr recombinase" evidence="7">
    <location>
        <begin position="235"/>
        <end position="405"/>
    </location>
</feature>
<evidence type="ECO:0000313" key="9">
    <source>
        <dbReference type="EMBL" id="SIR38164.1"/>
    </source>
</evidence>
<protein>
    <submittedName>
        <fullName evidence="9">Integrase</fullName>
    </submittedName>
</protein>
<dbReference type="Gene3D" id="1.10.443.10">
    <property type="entry name" value="Intergrase catalytic core"/>
    <property type="match status" value="1"/>
</dbReference>
<evidence type="ECO:0000256" key="6">
    <source>
        <dbReference type="SAM" id="Coils"/>
    </source>
</evidence>
<feature type="coiled-coil region" evidence="6">
    <location>
        <begin position="85"/>
        <end position="117"/>
    </location>
</feature>
<organism evidence="9 10">
    <name type="scientific">Pseudomonas flexibilis</name>
    <dbReference type="NCBI Taxonomy" id="706570"/>
    <lineage>
        <taxon>Bacteria</taxon>
        <taxon>Pseudomonadati</taxon>
        <taxon>Pseudomonadota</taxon>
        <taxon>Gammaproteobacteria</taxon>
        <taxon>Pseudomonadales</taxon>
        <taxon>Pseudomonadaceae</taxon>
        <taxon>Pseudomonas</taxon>
    </lineage>
</organism>
<sequence>MRKLTVRTIESLVKARIPGLTGDGEGLYFQISKTGGTSWVYRYKIAGKARTMGLGRYPETGLAQARDKAAEARKASKLGIDPLAARDAERERQQVEAERERLQIVEERAAMERAKLRDITFKTVAADYIAVHRAGWKNAKHVQQWENTLATYAEPIIGHLPTYAVTTEHLLEILQPIWAEKTETANRVRNRIELILDAAKARRLRDGENPARWRGHLDKLLPKRAMIQVRQHHAALPWPKLPEFILELAKHDDLTYHAMRLTILTACRTSEVLGATWKEIDLESRTWTIPAARMKARKEHRVPLSEASLDLLASLPCIEGSPYLFPSIRKGRPLSNMAMLMGLRRMGRSDLTMHGFRSTFRDWAAENTHYPREVCELALAHTVATGAEAAYWRSNVFEKRRALMADWATYATTAPTTKVIHGDFKRA</sequence>
<dbReference type="Pfam" id="PF00589">
    <property type="entry name" value="Phage_integrase"/>
    <property type="match status" value="1"/>
</dbReference>
<dbReference type="Gene3D" id="1.10.150.130">
    <property type="match status" value="1"/>
</dbReference>
<evidence type="ECO:0000256" key="2">
    <source>
        <dbReference type="ARBA" id="ARBA00022908"/>
    </source>
</evidence>
<keyword evidence="4" id="KW-0233">DNA recombination</keyword>
<keyword evidence="6" id="KW-0175">Coiled coil</keyword>
<dbReference type="PROSITE" id="PS51898">
    <property type="entry name" value="TYR_RECOMBINASE"/>
    <property type="match status" value="1"/>
</dbReference>
<dbReference type="InterPro" id="IPR010998">
    <property type="entry name" value="Integrase_recombinase_N"/>
</dbReference>
<dbReference type="SUPFAM" id="SSF56349">
    <property type="entry name" value="DNA breaking-rejoining enzymes"/>
    <property type="match status" value="1"/>
</dbReference>
<dbReference type="CDD" id="cd00801">
    <property type="entry name" value="INT_P4_C"/>
    <property type="match status" value="1"/>
</dbReference>
<dbReference type="InterPro" id="IPR044068">
    <property type="entry name" value="CB"/>
</dbReference>
<proteinExistence type="inferred from homology"/>
<dbReference type="GO" id="GO:0006310">
    <property type="term" value="P:DNA recombination"/>
    <property type="evidence" value="ECO:0007669"/>
    <property type="project" value="UniProtKB-KW"/>
</dbReference>
<gene>
    <name evidence="9" type="ORF">SAMN05421672_12151</name>
</gene>
<dbReference type="PANTHER" id="PTHR30629:SF2">
    <property type="entry name" value="PROPHAGE INTEGRASE INTS-RELATED"/>
    <property type="match status" value="1"/>
</dbReference>
<dbReference type="Gene3D" id="3.30.160.390">
    <property type="entry name" value="Integrase, DNA-binding domain"/>
    <property type="match status" value="1"/>
</dbReference>
<dbReference type="InterPro" id="IPR050808">
    <property type="entry name" value="Phage_Integrase"/>
</dbReference>
<dbReference type="GO" id="GO:0015074">
    <property type="term" value="P:DNA integration"/>
    <property type="evidence" value="ECO:0007669"/>
    <property type="project" value="UniProtKB-KW"/>
</dbReference>
<dbReference type="EMBL" id="FTMC01000021">
    <property type="protein sequence ID" value="SIR38164.1"/>
    <property type="molecule type" value="Genomic_DNA"/>
</dbReference>
<dbReference type="Pfam" id="PF13356">
    <property type="entry name" value="Arm-DNA-bind_3"/>
    <property type="match status" value="1"/>
</dbReference>
<name>A0A1N7AGN3_9PSED</name>
<evidence type="ECO:0000256" key="5">
    <source>
        <dbReference type="PROSITE-ProRule" id="PRU01248"/>
    </source>
</evidence>
<dbReference type="InterPro" id="IPR053876">
    <property type="entry name" value="Phage_int_M"/>
</dbReference>
<dbReference type="InterPro" id="IPR038488">
    <property type="entry name" value="Integrase_DNA-bd_sf"/>
</dbReference>
<keyword evidence="3 5" id="KW-0238">DNA-binding</keyword>
<dbReference type="InterPro" id="IPR013762">
    <property type="entry name" value="Integrase-like_cat_sf"/>
</dbReference>
<accession>A0A1N7AGN3</accession>
<evidence type="ECO:0000259" key="8">
    <source>
        <dbReference type="PROSITE" id="PS51900"/>
    </source>
</evidence>
<evidence type="ECO:0000256" key="1">
    <source>
        <dbReference type="ARBA" id="ARBA00008857"/>
    </source>
</evidence>